<keyword evidence="9" id="KW-0679">Respiratory chain</keyword>
<evidence type="ECO:0000313" key="10">
    <source>
        <dbReference type="EMBL" id="AWX90824.1"/>
    </source>
</evidence>
<keyword evidence="9 10" id="KW-0496">Mitochondrion</keyword>
<gene>
    <name evidence="10" type="primary">nad3</name>
</gene>
<evidence type="ECO:0000256" key="4">
    <source>
        <dbReference type="ARBA" id="ARBA00022448"/>
    </source>
</evidence>
<name>A0A344AYW7_9CRUS</name>
<keyword evidence="6 9" id="KW-1133">Transmembrane helix</keyword>
<dbReference type="EMBL" id="MH396438">
    <property type="protein sequence ID" value="AWX90824.1"/>
    <property type="molecule type" value="Genomic_DNA"/>
</dbReference>
<keyword evidence="4 9" id="KW-0813">Transport</keyword>
<dbReference type="Pfam" id="PF00507">
    <property type="entry name" value="Oxidored_q4"/>
    <property type="match status" value="1"/>
</dbReference>
<dbReference type="PANTHER" id="PTHR11058:SF9">
    <property type="entry name" value="NADH-UBIQUINONE OXIDOREDUCTASE CHAIN 3"/>
    <property type="match status" value="1"/>
</dbReference>
<evidence type="ECO:0000256" key="5">
    <source>
        <dbReference type="ARBA" id="ARBA00022692"/>
    </source>
</evidence>
<comment type="similarity">
    <text evidence="2 9">Belongs to the complex I subunit 3 family.</text>
</comment>
<dbReference type="GO" id="GO:0008137">
    <property type="term" value="F:NADH dehydrogenase (ubiquinone) activity"/>
    <property type="evidence" value="ECO:0007669"/>
    <property type="project" value="UniProtKB-UniRule"/>
</dbReference>
<comment type="subcellular location">
    <subcellularLocation>
        <location evidence="1">Membrane</location>
    </subcellularLocation>
    <subcellularLocation>
        <location evidence="9">Mitochondrion membrane</location>
        <topology evidence="9">Multi-pass membrane protein</topology>
    </subcellularLocation>
</comment>
<dbReference type="InterPro" id="IPR038430">
    <property type="entry name" value="NDAH_ubi_oxred_su3_sf"/>
</dbReference>
<dbReference type="InterPro" id="IPR000440">
    <property type="entry name" value="NADH_UbQ/plastoQ_OxRdtase_su3"/>
</dbReference>
<evidence type="ECO:0000256" key="8">
    <source>
        <dbReference type="ARBA" id="ARBA00049551"/>
    </source>
</evidence>
<dbReference type="GO" id="GO:0030964">
    <property type="term" value="C:NADH dehydrogenase complex"/>
    <property type="evidence" value="ECO:0007669"/>
    <property type="project" value="TreeGrafter"/>
</dbReference>
<dbReference type="PANTHER" id="PTHR11058">
    <property type="entry name" value="NADH-UBIQUINONE OXIDOREDUCTASE CHAIN 3"/>
    <property type="match status" value="1"/>
</dbReference>
<sequence length="116" mass="13197">MLLIHTLAMSTIIIAMLMILLSLALSKKNSQHADKNSQFECGFNPLSSLRISFSIQFFLITVIFLIFDVEVALLLPSILSIHKVKPVSWIILMSLFTLILIIGIFYEWNDGALEWK</sequence>
<evidence type="ECO:0000256" key="1">
    <source>
        <dbReference type="ARBA" id="ARBA00004370"/>
    </source>
</evidence>
<dbReference type="AlphaFoldDB" id="A0A344AYW7"/>
<keyword evidence="9" id="KW-0830">Ubiquinone</keyword>
<keyword evidence="5 9" id="KW-0812">Transmembrane</keyword>
<feature type="transmembrane region" description="Helical" evidence="9">
    <location>
        <begin position="87"/>
        <end position="106"/>
    </location>
</feature>
<keyword evidence="9" id="KW-1278">Translocase</keyword>
<keyword evidence="9" id="KW-0249">Electron transport</keyword>
<protein>
    <recommendedName>
        <fullName evidence="3 9">NADH-ubiquinone oxidoreductase chain 3</fullName>
        <ecNumber evidence="9">7.1.1.2</ecNumber>
    </recommendedName>
</protein>
<comment type="function">
    <text evidence="9">Core subunit of the mitochondrial membrane respiratory chain NADH dehydrogenase (Complex I) which catalyzes electron transfer from NADH through the respiratory chain, using ubiquinone as an electron acceptor. Essential for the catalytic activity of complex I.</text>
</comment>
<dbReference type="GO" id="GO:0031966">
    <property type="term" value="C:mitochondrial membrane"/>
    <property type="evidence" value="ECO:0007669"/>
    <property type="project" value="UniProtKB-SubCell"/>
</dbReference>
<feature type="transmembrane region" description="Helical" evidence="9">
    <location>
        <begin position="53"/>
        <end position="75"/>
    </location>
</feature>
<keyword evidence="7 9" id="KW-0472">Membrane</keyword>
<keyword evidence="9" id="KW-0520">NAD</keyword>
<evidence type="ECO:0000256" key="3">
    <source>
        <dbReference type="ARBA" id="ARBA00021007"/>
    </source>
</evidence>
<dbReference type="Gene3D" id="1.20.58.1610">
    <property type="entry name" value="NADH:ubiquinone/plastoquinone oxidoreductase, chain 3"/>
    <property type="match status" value="1"/>
</dbReference>
<organism evidence="10">
    <name type="scientific">Cymothoa indica</name>
    <dbReference type="NCBI Taxonomy" id="439382"/>
    <lineage>
        <taxon>Eukaryota</taxon>
        <taxon>Metazoa</taxon>
        <taxon>Ecdysozoa</taxon>
        <taxon>Arthropoda</taxon>
        <taxon>Crustacea</taxon>
        <taxon>Multicrustacea</taxon>
        <taxon>Malacostraca</taxon>
        <taxon>Eumalacostraca</taxon>
        <taxon>Peracarida</taxon>
        <taxon>Isopoda</taxon>
        <taxon>Cymothoidae</taxon>
        <taxon>Cymothoa</taxon>
    </lineage>
</organism>
<evidence type="ECO:0000256" key="7">
    <source>
        <dbReference type="ARBA" id="ARBA00023136"/>
    </source>
</evidence>
<geneLocation type="mitochondrion" evidence="10"/>
<dbReference type="EC" id="7.1.1.2" evidence="9"/>
<accession>A0A344AYW7</accession>
<proteinExistence type="inferred from homology"/>
<reference evidence="10" key="1">
    <citation type="submission" date="2018-05" db="EMBL/GenBank/DDBJ databases">
        <authorList>
            <person name="Lanie J.A."/>
            <person name="Ng W.-L."/>
            <person name="Kazmierczak K.M."/>
            <person name="Andrzejewski T.M."/>
            <person name="Davidsen T.M."/>
            <person name="Wayne K.J."/>
            <person name="Tettelin H."/>
            <person name="Glass J.I."/>
            <person name="Rusch D."/>
            <person name="Podicherti R."/>
            <person name="Tsui H.-C.T."/>
            <person name="Winkler M.E."/>
        </authorList>
    </citation>
    <scope>NUCLEOTIDE SEQUENCE</scope>
</reference>
<evidence type="ECO:0000256" key="6">
    <source>
        <dbReference type="ARBA" id="ARBA00022989"/>
    </source>
</evidence>
<evidence type="ECO:0000256" key="9">
    <source>
        <dbReference type="RuleBase" id="RU003640"/>
    </source>
</evidence>
<comment type="catalytic activity">
    <reaction evidence="8 9">
        <text>a ubiquinone + NADH + 5 H(+)(in) = a ubiquinol + NAD(+) + 4 H(+)(out)</text>
        <dbReference type="Rhea" id="RHEA:29091"/>
        <dbReference type="Rhea" id="RHEA-COMP:9565"/>
        <dbReference type="Rhea" id="RHEA-COMP:9566"/>
        <dbReference type="ChEBI" id="CHEBI:15378"/>
        <dbReference type="ChEBI" id="CHEBI:16389"/>
        <dbReference type="ChEBI" id="CHEBI:17976"/>
        <dbReference type="ChEBI" id="CHEBI:57540"/>
        <dbReference type="ChEBI" id="CHEBI:57945"/>
        <dbReference type="EC" id="7.1.1.2"/>
    </reaction>
</comment>
<feature type="transmembrane region" description="Helical" evidence="9">
    <location>
        <begin position="7"/>
        <end position="25"/>
    </location>
</feature>
<evidence type="ECO:0000256" key="2">
    <source>
        <dbReference type="ARBA" id="ARBA00008472"/>
    </source>
</evidence>